<dbReference type="EMBL" id="WJXA01000003">
    <property type="protein sequence ID" value="KAF7148478.1"/>
    <property type="molecule type" value="Genomic_DNA"/>
</dbReference>
<sequence length="188" mass="21622">MLLVGRVEVLVNRYEIVAALDYQRPATHEINYLRENFATPHDIAQGLYINPTEVEDPHVPGKFKPKYKLLNQFVHFNINPRGTENKPNEEEGELLFAFAEPEKTKLEPGVINSSNLIRSTSQSRALKTLPGETYLTSMPACSAPKPTWYKKLFCQGVSIIGSPRKDKKERQEMARRQARMDHRLEWLT</sequence>
<organism evidence="1 2">
    <name type="scientific">Rhododendron simsii</name>
    <name type="common">Sims's rhododendron</name>
    <dbReference type="NCBI Taxonomy" id="118357"/>
    <lineage>
        <taxon>Eukaryota</taxon>
        <taxon>Viridiplantae</taxon>
        <taxon>Streptophyta</taxon>
        <taxon>Embryophyta</taxon>
        <taxon>Tracheophyta</taxon>
        <taxon>Spermatophyta</taxon>
        <taxon>Magnoliopsida</taxon>
        <taxon>eudicotyledons</taxon>
        <taxon>Gunneridae</taxon>
        <taxon>Pentapetalae</taxon>
        <taxon>asterids</taxon>
        <taxon>Ericales</taxon>
        <taxon>Ericaceae</taxon>
        <taxon>Ericoideae</taxon>
        <taxon>Rhodoreae</taxon>
        <taxon>Rhododendron</taxon>
    </lineage>
</organism>
<comment type="caution">
    <text evidence="1">The sequence shown here is derived from an EMBL/GenBank/DDBJ whole genome shotgun (WGS) entry which is preliminary data.</text>
</comment>
<name>A0A834H6G9_RHOSS</name>
<protein>
    <submittedName>
        <fullName evidence="1">Uncharacterized protein</fullName>
    </submittedName>
</protein>
<evidence type="ECO:0000313" key="2">
    <source>
        <dbReference type="Proteomes" id="UP000626092"/>
    </source>
</evidence>
<evidence type="ECO:0000313" key="1">
    <source>
        <dbReference type="EMBL" id="KAF7148478.1"/>
    </source>
</evidence>
<keyword evidence="2" id="KW-1185">Reference proteome</keyword>
<reference evidence="1" key="1">
    <citation type="submission" date="2019-11" db="EMBL/GenBank/DDBJ databases">
        <authorList>
            <person name="Liu Y."/>
            <person name="Hou J."/>
            <person name="Li T.-Q."/>
            <person name="Guan C.-H."/>
            <person name="Wu X."/>
            <person name="Wu H.-Z."/>
            <person name="Ling F."/>
            <person name="Zhang R."/>
            <person name="Shi X.-G."/>
            <person name="Ren J.-P."/>
            <person name="Chen E.-F."/>
            <person name="Sun J.-M."/>
        </authorList>
    </citation>
    <scope>NUCLEOTIDE SEQUENCE</scope>
    <source>
        <strain evidence="1">Adult_tree_wgs_1</strain>
        <tissue evidence="1">Leaves</tissue>
    </source>
</reference>
<gene>
    <name evidence="1" type="ORF">RHSIM_Rhsim03G0131000</name>
</gene>
<accession>A0A834H6G9</accession>
<dbReference type="Proteomes" id="UP000626092">
    <property type="component" value="Unassembled WGS sequence"/>
</dbReference>
<proteinExistence type="predicted"/>
<dbReference type="AlphaFoldDB" id="A0A834H6G9"/>